<dbReference type="PROSITE" id="PS51257">
    <property type="entry name" value="PROKAR_LIPOPROTEIN"/>
    <property type="match status" value="1"/>
</dbReference>
<proteinExistence type="predicted"/>
<name>A0A212JG53_9BACT</name>
<feature type="signal peptide" evidence="1">
    <location>
        <begin position="1"/>
        <end position="19"/>
    </location>
</feature>
<evidence type="ECO:0000313" key="3">
    <source>
        <dbReference type="EMBL" id="SBV98408.1"/>
    </source>
</evidence>
<dbReference type="Pfam" id="PF10988">
    <property type="entry name" value="DUF2807"/>
    <property type="match status" value="1"/>
</dbReference>
<dbReference type="PANTHER" id="PTHR39200">
    <property type="entry name" value="HYPOTHETICAL EXPORTED PROTEIN"/>
    <property type="match status" value="1"/>
</dbReference>
<evidence type="ECO:0000259" key="2">
    <source>
        <dbReference type="Pfam" id="PF10988"/>
    </source>
</evidence>
<dbReference type="AlphaFoldDB" id="A0A212JG53"/>
<sequence length="238" mass="25392">MKSILYTISISLLIFVAQSCNFNSVRGNGTIVENEVSISDYKAIEFGGGGELIYEQKPDTAPYVRVETDENIYPLLIIKTDGDVLSFKSKENINPTTYKIYTNSKDLTSLSISGSMKAHLKGKLETSKLDISVSGSGNIIIDSLICHSLSTRVSGSGDVNAKGKVTNIDSRISGSGKVIATDLVADSVKCSVSGSGDFFVYANKYLDVSISGSGSVKYKGNPQIDQSISGSGKISRQE</sequence>
<dbReference type="EMBL" id="FLUL01000001">
    <property type="protein sequence ID" value="SBV98408.1"/>
    <property type="molecule type" value="Genomic_DNA"/>
</dbReference>
<dbReference type="RefSeq" id="WP_135103805.1">
    <property type="nucleotide sequence ID" value="NZ_CABTJG010000001.1"/>
</dbReference>
<feature type="domain" description="Putative auto-transporter adhesin head GIN" evidence="2">
    <location>
        <begin position="40"/>
        <end position="222"/>
    </location>
</feature>
<dbReference type="PANTHER" id="PTHR39200:SF1">
    <property type="entry name" value="AUTO-TRANSPORTER ADHESIN HEAD GIN DOMAIN-CONTAINING PROTEIN-RELATED"/>
    <property type="match status" value="1"/>
</dbReference>
<evidence type="ECO:0000256" key="1">
    <source>
        <dbReference type="SAM" id="SignalP"/>
    </source>
</evidence>
<reference evidence="3" key="1">
    <citation type="submission" date="2016-04" db="EMBL/GenBank/DDBJ databases">
        <authorList>
            <person name="Evans L.H."/>
            <person name="Alamgir A."/>
            <person name="Owens N."/>
            <person name="Weber N.D."/>
            <person name="Virtaneva K."/>
            <person name="Barbian K."/>
            <person name="Babar A."/>
            <person name="Rosenke K."/>
        </authorList>
    </citation>
    <scope>NUCLEOTIDE SEQUENCE</scope>
    <source>
        <strain evidence="3">86-2</strain>
    </source>
</reference>
<feature type="chain" id="PRO_5013098027" description="Putative auto-transporter adhesin head GIN domain-containing protein" evidence="1">
    <location>
        <begin position="20"/>
        <end position="238"/>
    </location>
</feature>
<dbReference type="InterPro" id="IPR021255">
    <property type="entry name" value="DUF2807"/>
</dbReference>
<dbReference type="Gene3D" id="2.160.20.120">
    <property type="match status" value="1"/>
</dbReference>
<accession>A0A212JG53</accession>
<gene>
    <name evidence="3" type="ORF">KL86DYS2_11443</name>
</gene>
<keyword evidence="1" id="KW-0732">Signal</keyword>
<protein>
    <recommendedName>
        <fullName evidence="2">Putative auto-transporter adhesin head GIN domain-containing protein</fullName>
    </recommendedName>
</protein>
<organism evidence="3">
    <name type="scientific">uncultured Dysgonomonas sp</name>
    <dbReference type="NCBI Taxonomy" id="206096"/>
    <lineage>
        <taxon>Bacteria</taxon>
        <taxon>Pseudomonadati</taxon>
        <taxon>Bacteroidota</taxon>
        <taxon>Bacteroidia</taxon>
        <taxon>Bacteroidales</taxon>
        <taxon>Dysgonomonadaceae</taxon>
        <taxon>Dysgonomonas</taxon>
        <taxon>environmental samples</taxon>
    </lineage>
</organism>